<dbReference type="InterPro" id="IPR047757">
    <property type="entry name" value="AfsA-like"/>
</dbReference>
<gene>
    <name evidence="2" type="ORF">GCM10012282_23710</name>
</gene>
<feature type="domain" description="A-factor biosynthesis hotdog" evidence="1">
    <location>
        <begin position="21"/>
        <end position="157"/>
    </location>
</feature>
<sequence>MLPVPQSAETPLMTVGVPRQLVHRASIAETFPTGWSRTGTDRFSVSAQWPRVHCLHVSPDRTAYDPLLVVETVRQAGTLLNHTEYKVPLDHRFVLQEFRITTVPEHLRVGSAPAEPTVDITFSDLRHRGKRLVSARYEADVRLDGELVAHADVAFTCTSGAVFTRLRGGRTAATVTALPVPPGLPVADVGRGAAADVVLAVPQQVEGHWQLRVDTGHAVFFDHPLDHIPGMLLLESARQAALVRTGPDGGLIPASFDTTFHQFAELDLPTWIESTDTGGGALKVVGTQEGRTVFECVVGTAERSAILYRE</sequence>
<dbReference type="GO" id="GO:0016740">
    <property type="term" value="F:transferase activity"/>
    <property type="evidence" value="ECO:0007669"/>
    <property type="project" value="InterPro"/>
</dbReference>
<comment type="caution">
    <text evidence="2">The sequence shown here is derived from an EMBL/GenBank/DDBJ whole genome shotgun (WGS) entry which is preliminary data.</text>
</comment>
<evidence type="ECO:0000313" key="2">
    <source>
        <dbReference type="EMBL" id="GGJ26533.1"/>
    </source>
</evidence>
<dbReference type="InterPro" id="IPR005509">
    <property type="entry name" value="AfsA_hotdog_dom"/>
</dbReference>
<proteinExistence type="predicted"/>
<protein>
    <submittedName>
        <fullName evidence="2">Adhesin</fullName>
    </submittedName>
</protein>
<evidence type="ECO:0000259" key="1">
    <source>
        <dbReference type="Pfam" id="PF03756"/>
    </source>
</evidence>
<dbReference type="Pfam" id="PF03756">
    <property type="entry name" value="AfsA"/>
    <property type="match status" value="2"/>
</dbReference>
<feature type="domain" description="A-factor biosynthesis hotdog" evidence="1">
    <location>
        <begin position="189"/>
        <end position="273"/>
    </location>
</feature>
<dbReference type="NCBIfam" id="NF041195">
    <property type="entry name" value="ScbA_BarX_GamBu"/>
    <property type="match status" value="1"/>
</dbReference>
<evidence type="ECO:0000313" key="3">
    <source>
        <dbReference type="Proteomes" id="UP000625682"/>
    </source>
</evidence>
<dbReference type="Proteomes" id="UP000625682">
    <property type="component" value="Unassembled WGS sequence"/>
</dbReference>
<keyword evidence="3" id="KW-1185">Reference proteome</keyword>
<accession>A0A917KT40</accession>
<reference evidence="2" key="2">
    <citation type="submission" date="2020-09" db="EMBL/GenBank/DDBJ databases">
        <authorList>
            <person name="Sun Q."/>
            <person name="Zhou Y."/>
        </authorList>
    </citation>
    <scope>NUCLEOTIDE SEQUENCE</scope>
    <source>
        <strain evidence="2">CGMCC 4.7272</strain>
    </source>
</reference>
<organism evidence="2 3">
    <name type="scientific">Streptomyces lacrimifluminis</name>
    <dbReference type="NCBI Taxonomy" id="1500077"/>
    <lineage>
        <taxon>Bacteria</taxon>
        <taxon>Bacillati</taxon>
        <taxon>Actinomycetota</taxon>
        <taxon>Actinomycetes</taxon>
        <taxon>Kitasatosporales</taxon>
        <taxon>Streptomycetaceae</taxon>
        <taxon>Streptomyces</taxon>
    </lineage>
</organism>
<dbReference type="EMBL" id="BMMU01000006">
    <property type="protein sequence ID" value="GGJ26533.1"/>
    <property type="molecule type" value="Genomic_DNA"/>
</dbReference>
<dbReference type="AlphaFoldDB" id="A0A917KT40"/>
<reference evidence="2" key="1">
    <citation type="journal article" date="2014" name="Int. J. Syst. Evol. Microbiol.">
        <title>Complete genome sequence of Corynebacterium casei LMG S-19264T (=DSM 44701T), isolated from a smear-ripened cheese.</title>
        <authorList>
            <consortium name="US DOE Joint Genome Institute (JGI-PGF)"/>
            <person name="Walter F."/>
            <person name="Albersmeier A."/>
            <person name="Kalinowski J."/>
            <person name="Ruckert C."/>
        </authorList>
    </citation>
    <scope>NUCLEOTIDE SEQUENCE</scope>
    <source>
        <strain evidence="2">CGMCC 4.7272</strain>
    </source>
</reference>
<name>A0A917KT40_9ACTN</name>